<keyword evidence="3" id="KW-1185">Reference proteome</keyword>
<feature type="compositionally biased region" description="Polar residues" evidence="1">
    <location>
        <begin position="345"/>
        <end position="383"/>
    </location>
</feature>
<feature type="compositionally biased region" description="Low complexity" evidence="1">
    <location>
        <begin position="301"/>
        <end position="314"/>
    </location>
</feature>
<feature type="region of interest" description="Disordered" evidence="1">
    <location>
        <begin position="301"/>
        <end position="417"/>
    </location>
</feature>
<feature type="compositionally biased region" description="Polar residues" evidence="1">
    <location>
        <begin position="393"/>
        <end position="417"/>
    </location>
</feature>
<sequence length="417" mass="46868">MAGAVDTSTTDGLKTYIRDIFAAWQFVARELPNVEDAQLRNPKSIVDLFSKTTTPEVAAKDYITYLLTIVDVTLSRADDEIKSLRTEVTRLSTSSATSNAPETEALRAEVTRLNTLLANAPETDALRAEIARLNTLLVATIPAQISSTLQSLAKTLRTPNLSRLEHLGDLCQKTKRDMVAAMKVKFTDDLRTLIRQDVNPCALDDVDGWRTKFQVWSQNIIRENNHYFGTSKTYITKQYQQPVAAPQVKDDPMDFDAINTRKQNIKEQERRCGLGLCHYCKEPDHAVWDCEAKKQADALRNSRNNNGVPNQRNNGTFGECTQSYQPRPQSPSTRGGYQRRFPFEYQQNNSYPGTTPGYQRSHNSSPNPQSQGFQRQHQLNNFQGYVEEESLTPDESASNTTSRITSPSGSFRESGNA</sequence>
<evidence type="ECO:0000313" key="3">
    <source>
        <dbReference type="Proteomes" id="UP000019487"/>
    </source>
</evidence>
<name>W9C1X8_SCLBF</name>
<gene>
    <name evidence="2" type="ORF">SBOR_9735</name>
</gene>
<dbReference type="Proteomes" id="UP000019487">
    <property type="component" value="Unassembled WGS sequence"/>
</dbReference>
<organism evidence="2 3">
    <name type="scientific">Sclerotinia borealis (strain F-4128)</name>
    <dbReference type="NCBI Taxonomy" id="1432307"/>
    <lineage>
        <taxon>Eukaryota</taxon>
        <taxon>Fungi</taxon>
        <taxon>Dikarya</taxon>
        <taxon>Ascomycota</taxon>
        <taxon>Pezizomycotina</taxon>
        <taxon>Leotiomycetes</taxon>
        <taxon>Helotiales</taxon>
        <taxon>Sclerotiniaceae</taxon>
        <taxon>Sclerotinia</taxon>
    </lineage>
</organism>
<evidence type="ECO:0008006" key="4">
    <source>
        <dbReference type="Google" id="ProtNLM"/>
    </source>
</evidence>
<evidence type="ECO:0000313" key="2">
    <source>
        <dbReference type="EMBL" id="ESZ89886.1"/>
    </source>
</evidence>
<proteinExistence type="predicted"/>
<reference evidence="2 3" key="1">
    <citation type="journal article" date="2014" name="Genome Announc.">
        <title>Draft genome sequence of Sclerotinia borealis, a psychrophilic plant pathogenic fungus.</title>
        <authorList>
            <person name="Mardanov A.V."/>
            <person name="Beletsky A.V."/>
            <person name="Kadnikov V.V."/>
            <person name="Ignatov A.N."/>
            <person name="Ravin N.V."/>
        </authorList>
    </citation>
    <scope>NUCLEOTIDE SEQUENCE [LARGE SCALE GENOMIC DNA]</scope>
    <source>
        <strain evidence="3">F-4157</strain>
    </source>
</reference>
<dbReference type="OrthoDB" id="3555093at2759"/>
<accession>W9C1X8</accession>
<dbReference type="HOGENOM" id="CLU_659152_0_0_1"/>
<protein>
    <recommendedName>
        <fullName evidence="4">CCHC-type domain-containing protein</fullName>
    </recommendedName>
</protein>
<evidence type="ECO:0000256" key="1">
    <source>
        <dbReference type="SAM" id="MobiDB-lite"/>
    </source>
</evidence>
<dbReference type="EMBL" id="AYSA01000743">
    <property type="protein sequence ID" value="ESZ89886.1"/>
    <property type="molecule type" value="Genomic_DNA"/>
</dbReference>
<feature type="compositionally biased region" description="Polar residues" evidence="1">
    <location>
        <begin position="315"/>
        <end position="335"/>
    </location>
</feature>
<comment type="caution">
    <text evidence="2">The sequence shown here is derived from an EMBL/GenBank/DDBJ whole genome shotgun (WGS) entry which is preliminary data.</text>
</comment>
<dbReference type="AlphaFoldDB" id="W9C1X8"/>